<organism evidence="1">
    <name type="scientific">uncultured marine thaumarchaeote KM3_51_A05</name>
    <dbReference type="NCBI Taxonomy" id="1456173"/>
    <lineage>
        <taxon>Archaea</taxon>
        <taxon>Nitrososphaerota</taxon>
        <taxon>environmental samples</taxon>
    </lineage>
</organism>
<protein>
    <recommendedName>
        <fullName evidence="2">Secreted periplasmic Zn-dependent protease</fullName>
    </recommendedName>
</protein>
<dbReference type="AlphaFoldDB" id="A0A075H832"/>
<evidence type="ECO:0000313" key="1">
    <source>
        <dbReference type="EMBL" id="AIF11220.1"/>
    </source>
</evidence>
<name>A0A075H832_9ARCH</name>
<reference evidence="1" key="1">
    <citation type="journal article" date="2014" name="Genome Biol. Evol.">
        <title>Pangenome evidence for extensive interdomain horizontal transfer affecting lineage core and shell genes in uncultured planktonic thaumarchaeota and euryarchaeota.</title>
        <authorList>
            <person name="Deschamps P."/>
            <person name="Zivanovic Y."/>
            <person name="Moreira D."/>
            <person name="Rodriguez-Valera F."/>
            <person name="Lopez-Garcia P."/>
        </authorList>
    </citation>
    <scope>NUCLEOTIDE SEQUENCE</scope>
</reference>
<sequence length="572" mass="63799">MLKQIGLLIIVIGIFTIPTIIPDGFAHGLGGDQAPAISFGDMEVTVRTQLDPSDITVGDIDSANMQIRFFDTLTDTNLDKVTYRVELWQSGELLARNLFYDNDGRLDVKIKPKLGCDADPIETCTVYGGSEHVSAPGALFVQGAECTDENLDFCARPSMTGPIFVQGGLYKITVDIEAATSPRIVLAERLTYETFVSIAQEQDFFLKTANAEEIPVVIKTYYDEVDNFRFDTSDNSISFDMPFDWSPDYVDLVQVVHEEIRVPKTFAPYSEGKQFKGYVNGIEIDQRALLNDPYTSDETSIVHFLISKNELVKINDALGSDNYDNKKMDFRLVPLDEVERSSTEFYLVDTKNYEKTPTTVNISWDGKYGANQEVPFEFTFFNDNGDLIKDVRYTYVALDEFENEIARYDGDDPENPGILSTEGIDIQNIYIPTDGPVRFDILVYGTGLNYDPTYAGIGSSIIELGPGFSPTTSIIETPEILETPTIPSWIKNNAGWWADGTIDDNAFIQGIQFLVKEDILKIPDTTQGASSGNDVPSWVKNNAGWWADGTIDDNAFIQGIQFLVKEGILRVQ</sequence>
<proteinExistence type="predicted"/>
<dbReference type="EMBL" id="KF900911">
    <property type="protein sequence ID" value="AIF11220.1"/>
    <property type="molecule type" value="Genomic_DNA"/>
</dbReference>
<accession>A0A075H832</accession>
<evidence type="ECO:0008006" key="2">
    <source>
        <dbReference type="Google" id="ProtNLM"/>
    </source>
</evidence>